<proteinExistence type="predicted"/>
<dbReference type="InterPro" id="IPR029071">
    <property type="entry name" value="Ubiquitin-like_domsf"/>
</dbReference>
<dbReference type="EMBL" id="JAGTJS010000035">
    <property type="protein sequence ID" value="KAH7230805.1"/>
    <property type="molecule type" value="Genomic_DNA"/>
</dbReference>
<protein>
    <recommendedName>
        <fullName evidence="4">Ubiquitin-like domain-containing protein</fullName>
    </recommendedName>
</protein>
<accession>A0A9P9JST9</accession>
<organism evidence="2 3">
    <name type="scientific">Fusarium solani</name>
    <name type="common">Filamentous fungus</name>
    <dbReference type="NCBI Taxonomy" id="169388"/>
    <lineage>
        <taxon>Eukaryota</taxon>
        <taxon>Fungi</taxon>
        <taxon>Dikarya</taxon>
        <taxon>Ascomycota</taxon>
        <taxon>Pezizomycotina</taxon>
        <taxon>Sordariomycetes</taxon>
        <taxon>Hypocreomycetidae</taxon>
        <taxon>Hypocreales</taxon>
        <taxon>Nectriaceae</taxon>
        <taxon>Fusarium</taxon>
        <taxon>Fusarium solani species complex</taxon>
    </lineage>
</organism>
<name>A0A9P9JST9_FUSSL</name>
<dbReference type="CDD" id="cd17039">
    <property type="entry name" value="Ubl_ubiquitin_like"/>
    <property type="match status" value="1"/>
</dbReference>
<evidence type="ECO:0000256" key="1">
    <source>
        <dbReference type="SAM" id="MobiDB-lite"/>
    </source>
</evidence>
<dbReference type="Gene3D" id="3.10.20.90">
    <property type="entry name" value="Phosphatidylinositol 3-kinase Catalytic Subunit, Chain A, domain 1"/>
    <property type="match status" value="1"/>
</dbReference>
<feature type="region of interest" description="Disordered" evidence="1">
    <location>
        <begin position="223"/>
        <end position="283"/>
    </location>
</feature>
<dbReference type="Proteomes" id="UP000736672">
    <property type="component" value="Unassembled WGS sequence"/>
</dbReference>
<dbReference type="SUPFAM" id="SSF54236">
    <property type="entry name" value="Ubiquitin-like"/>
    <property type="match status" value="1"/>
</dbReference>
<reference evidence="2" key="1">
    <citation type="journal article" date="2021" name="Nat. Commun.">
        <title>Genetic determinants of endophytism in the Arabidopsis root mycobiome.</title>
        <authorList>
            <person name="Mesny F."/>
            <person name="Miyauchi S."/>
            <person name="Thiergart T."/>
            <person name="Pickel B."/>
            <person name="Atanasova L."/>
            <person name="Karlsson M."/>
            <person name="Huettel B."/>
            <person name="Barry K.W."/>
            <person name="Haridas S."/>
            <person name="Chen C."/>
            <person name="Bauer D."/>
            <person name="Andreopoulos W."/>
            <person name="Pangilinan J."/>
            <person name="LaButti K."/>
            <person name="Riley R."/>
            <person name="Lipzen A."/>
            <person name="Clum A."/>
            <person name="Drula E."/>
            <person name="Henrissat B."/>
            <person name="Kohler A."/>
            <person name="Grigoriev I.V."/>
            <person name="Martin F.M."/>
            <person name="Hacquard S."/>
        </authorList>
    </citation>
    <scope>NUCLEOTIDE SEQUENCE</scope>
    <source>
        <strain evidence="2">FSSC 5 MPI-SDFR-AT-0091</strain>
    </source>
</reference>
<dbReference type="OrthoDB" id="267397at2759"/>
<keyword evidence="3" id="KW-1185">Reference proteome</keyword>
<dbReference type="AlphaFoldDB" id="A0A9P9JST9"/>
<evidence type="ECO:0000313" key="3">
    <source>
        <dbReference type="Proteomes" id="UP000736672"/>
    </source>
</evidence>
<sequence>MASTSTDSAPATTTTYLQLCIQAGRSFTLAGDYVSYDTQSNLPAGGGRLPIMVETTLSISEMKQKIDEMTGIPPERQRWAVPPSGPITVENDGDDIGSVLKHKSTLHVQDCSLLADQAESQEPFAGHQWRTTTVDGTDLHQGDTIDPGFHGQVPQGRGTHMFGDTRSEDGALKQGDQYQPRNTFEHTQKQGEEYAVPNGGASAGSLQHRGNRYERTSTQNTNHIQGDTIQDGWRGPAPRNAGNHRFGVTISKGGSLHQGNKFGQSALAGDGTNTSANADEPSS</sequence>
<feature type="compositionally biased region" description="Polar residues" evidence="1">
    <location>
        <begin position="271"/>
        <end position="283"/>
    </location>
</feature>
<evidence type="ECO:0000313" key="2">
    <source>
        <dbReference type="EMBL" id="KAH7230805.1"/>
    </source>
</evidence>
<evidence type="ECO:0008006" key="4">
    <source>
        <dbReference type="Google" id="ProtNLM"/>
    </source>
</evidence>
<gene>
    <name evidence="2" type="ORF">B0J15DRAFT_555915</name>
</gene>
<comment type="caution">
    <text evidence="2">The sequence shown here is derived from an EMBL/GenBank/DDBJ whole genome shotgun (WGS) entry which is preliminary data.</text>
</comment>